<organism evidence="1 2">
    <name type="scientific">Trametes sanguinea</name>
    <dbReference type="NCBI Taxonomy" id="158606"/>
    <lineage>
        <taxon>Eukaryota</taxon>
        <taxon>Fungi</taxon>
        <taxon>Dikarya</taxon>
        <taxon>Basidiomycota</taxon>
        <taxon>Agaricomycotina</taxon>
        <taxon>Agaricomycetes</taxon>
        <taxon>Polyporales</taxon>
        <taxon>Polyporaceae</taxon>
        <taxon>Trametes</taxon>
    </lineage>
</organism>
<gene>
    <name evidence="1" type="ORF">NUW54_g2692</name>
</gene>
<comment type="caution">
    <text evidence="1">The sequence shown here is derived from an EMBL/GenBank/DDBJ whole genome shotgun (WGS) entry which is preliminary data.</text>
</comment>
<accession>A0ACC1Q609</accession>
<dbReference type="Proteomes" id="UP001144978">
    <property type="component" value="Unassembled WGS sequence"/>
</dbReference>
<protein>
    <submittedName>
        <fullName evidence="1">Uncharacterized protein</fullName>
    </submittedName>
</protein>
<evidence type="ECO:0000313" key="2">
    <source>
        <dbReference type="Proteomes" id="UP001144978"/>
    </source>
</evidence>
<dbReference type="EMBL" id="JANSHE010000523">
    <property type="protein sequence ID" value="KAJ3009745.1"/>
    <property type="molecule type" value="Genomic_DNA"/>
</dbReference>
<evidence type="ECO:0000313" key="1">
    <source>
        <dbReference type="EMBL" id="KAJ3009745.1"/>
    </source>
</evidence>
<keyword evidence="2" id="KW-1185">Reference proteome</keyword>
<sequence>MDNAPPPTIRRRSSRSRSVSPSPTPRNTQRRKALDTTPTTSQKGKAVDHGEETPRPSRLRSIQADRTPRMSLASGADSDTEDEEVGVPEDDSQVYGYTLSHLRRVPELALLARRIVKAEAHRREKEERKKAKSASSKTQPNGANSTSTLDAKAQAAAMKRLFRQAIRTLFQEGSIVLWDGPTRPLPQPSLDPLVHSSFSSALWKANTSTSSPHSPYVL</sequence>
<reference evidence="1" key="1">
    <citation type="submission" date="2022-08" db="EMBL/GenBank/DDBJ databases">
        <title>Genome Sequence of Pycnoporus sanguineus.</title>
        <authorList>
            <person name="Buettner E."/>
        </authorList>
    </citation>
    <scope>NUCLEOTIDE SEQUENCE</scope>
    <source>
        <strain evidence="1">CG-C14</strain>
    </source>
</reference>
<proteinExistence type="predicted"/>
<name>A0ACC1Q609_9APHY</name>